<dbReference type="Proteomes" id="UP000053201">
    <property type="component" value="Unassembled WGS sequence"/>
</dbReference>
<dbReference type="OMA" id="DDMLFVF"/>
<name>A0A0L0HKB9_SPIPD</name>
<dbReference type="OrthoDB" id="368507at2759"/>
<evidence type="ECO:0008006" key="3">
    <source>
        <dbReference type="Google" id="ProtNLM"/>
    </source>
</evidence>
<reference evidence="1 2" key="1">
    <citation type="submission" date="2009-08" db="EMBL/GenBank/DDBJ databases">
        <title>The Genome Sequence of Spizellomyces punctatus strain DAOM BR117.</title>
        <authorList>
            <consortium name="The Broad Institute Genome Sequencing Platform"/>
            <person name="Russ C."/>
            <person name="Cuomo C."/>
            <person name="Shea T."/>
            <person name="Young S.K."/>
            <person name="Zeng Q."/>
            <person name="Koehrsen M."/>
            <person name="Haas B."/>
            <person name="Borodovsky M."/>
            <person name="Guigo R."/>
            <person name="Alvarado L."/>
            <person name="Berlin A."/>
            <person name="Bochicchio J."/>
            <person name="Borenstein D."/>
            <person name="Chapman S."/>
            <person name="Chen Z."/>
            <person name="Engels R."/>
            <person name="Freedman E."/>
            <person name="Gellesch M."/>
            <person name="Goldberg J."/>
            <person name="Griggs A."/>
            <person name="Gujja S."/>
            <person name="Heiman D."/>
            <person name="Hepburn T."/>
            <person name="Howarth C."/>
            <person name="Jen D."/>
            <person name="Larson L."/>
            <person name="Lewis B."/>
            <person name="Mehta T."/>
            <person name="Park D."/>
            <person name="Pearson M."/>
            <person name="Roberts A."/>
            <person name="Saif S."/>
            <person name="Shenoy N."/>
            <person name="Sisk P."/>
            <person name="Stolte C."/>
            <person name="Sykes S."/>
            <person name="Thomson T."/>
            <person name="Walk T."/>
            <person name="White J."/>
            <person name="Yandava C."/>
            <person name="Burger G."/>
            <person name="Gray M.W."/>
            <person name="Holland P.W.H."/>
            <person name="King N."/>
            <person name="Lang F.B.F."/>
            <person name="Roger A.J."/>
            <person name="Ruiz-Trillo I."/>
            <person name="Lander E."/>
            <person name="Nusbaum C."/>
        </authorList>
    </citation>
    <scope>NUCLEOTIDE SEQUENCE [LARGE SCALE GENOMIC DNA]</scope>
    <source>
        <strain evidence="1 2">DAOM BR117</strain>
    </source>
</reference>
<organism evidence="1 2">
    <name type="scientific">Spizellomyces punctatus (strain DAOM BR117)</name>
    <dbReference type="NCBI Taxonomy" id="645134"/>
    <lineage>
        <taxon>Eukaryota</taxon>
        <taxon>Fungi</taxon>
        <taxon>Fungi incertae sedis</taxon>
        <taxon>Chytridiomycota</taxon>
        <taxon>Chytridiomycota incertae sedis</taxon>
        <taxon>Chytridiomycetes</taxon>
        <taxon>Spizellomycetales</taxon>
        <taxon>Spizellomycetaceae</taxon>
        <taxon>Spizellomyces</taxon>
    </lineage>
</organism>
<dbReference type="VEuPathDB" id="FungiDB:SPPG_03278"/>
<dbReference type="InterPro" id="IPR032157">
    <property type="entry name" value="PAC4"/>
</dbReference>
<sequence>MSLLQPEAHVPGFKVYQLTETHDSHTLCFQFTVMESSVFAWVGTPGSGAGEGSTTATGRLDGLAVAMPTRFDKTATSTSLLPTSADDVSERIARRLATKLGIQVFVSFNVPTTNEELALIAERRLAVLIKETLAKAASNQQEDEPIPVR</sequence>
<dbReference type="AlphaFoldDB" id="A0A0L0HKB9"/>
<evidence type="ECO:0000313" key="1">
    <source>
        <dbReference type="EMBL" id="KND01478.1"/>
    </source>
</evidence>
<dbReference type="eggNOG" id="ENOG502R168">
    <property type="taxonomic scope" value="Eukaryota"/>
</dbReference>
<dbReference type="Pfam" id="PF16093">
    <property type="entry name" value="PAC4"/>
    <property type="match status" value="1"/>
</dbReference>
<dbReference type="RefSeq" id="XP_016609517.1">
    <property type="nucleotide sequence ID" value="XM_016751554.1"/>
</dbReference>
<dbReference type="STRING" id="645134.A0A0L0HKB9"/>
<gene>
    <name evidence="1" type="ORF">SPPG_03278</name>
</gene>
<accession>A0A0L0HKB9</accession>
<dbReference type="PANTHER" id="PTHR33559">
    <property type="entry name" value="PROTEASOME ASSEMBLY CHAPERONE 4"/>
    <property type="match status" value="1"/>
</dbReference>
<protein>
    <recommendedName>
        <fullName evidence="3">Proteasome assembly chaperone 4</fullName>
    </recommendedName>
</protein>
<dbReference type="InParanoid" id="A0A0L0HKB9"/>
<dbReference type="GeneID" id="27686809"/>
<dbReference type="EMBL" id="KQ257454">
    <property type="protein sequence ID" value="KND01478.1"/>
    <property type="molecule type" value="Genomic_DNA"/>
</dbReference>
<keyword evidence="2" id="KW-1185">Reference proteome</keyword>
<evidence type="ECO:0000313" key="2">
    <source>
        <dbReference type="Proteomes" id="UP000053201"/>
    </source>
</evidence>
<dbReference type="PANTHER" id="PTHR33559:SF1">
    <property type="entry name" value="PROTEASOME ASSEMBLY CHAPERONE 4"/>
    <property type="match status" value="1"/>
</dbReference>
<proteinExistence type="predicted"/>
<dbReference type="GO" id="GO:0043248">
    <property type="term" value="P:proteasome assembly"/>
    <property type="evidence" value="ECO:0007669"/>
    <property type="project" value="InterPro"/>
</dbReference>